<keyword evidence="5" id="KW-0503">Monooxygenase</keyword>
<dbReference type="SUPFAM" id="SSF51905">
    <property type="entry name" value="FAD/NAD(P)-binding domain"/>
    <property type="match status" value="1"/>
</dbReference>
<proteinExistence type="inferred from homology"/>
<feature type="domain" description="FAD-binding" evidence="6">
    <location>
        <begin position="2"/>
        <end position="241"/>
    </location>
</feature>
<evidence type="ECO:0000256" key="2">
    <source>
        <dbReference type="ARBA" id="ARBA00022630"/>
    </source>
</evidence>
<dbReference type="EMBL" id="NAJM01000003">
    <property type="protein sequence ID" value="RVX74753.1"/>
    <property type="molecule type" value="Genomic_DNA"/>
</dbReference>
<sequence length="386" mass="43127">MDIVVVGAGLGGLAAALAVRTASAAHKVLVLEAASKLTEVRSALKIVIPGFIMVAAHSRGVHIDTLKNLATRPQVFTISRYTGAKVLGRRDGFDREMLSKYGSPFCDIHRADLQLAMFERAKELGVQFMFNATVSQYDFESPSVTLLDGTRIEGDLIVAADGLWSKARSEFLATNDPPFPTGDLAYRIVLNTDMIIDQDMKEFVSKPRVHLWAGPQCHAIYYPLRNNTMINIVLLVPDNLPENVAKASGDLEEMKELFRDWDPFHPMLPYMAQGANSALEDGAVLGGILSKVQSKSELSSALKIYQDLRKPRSWAMVKGSLKQRYWNHLPDGPEQEDRDKLLQEQFDEPQPGYPFYWLDPSLQSTVYSYDADEEVKAAWGRYSQKL</sequence>
<gene>
    <name evidence="7" type="ORF">B0A52_01030</name>
</gene>
<keyword evidence="2" id="KW-0285">Flavoprotein</keyword>
<keyword evidence="3" id="KW-0274">FAD</keyword>
<dbReference type="Gene3D" id="3.50.50.60">
    <property type="entry name" value="FAD/NAD(P)-binding domain"/>
    <property type="match status" value="2"/>
</dbReference>
<dbReference type="OrthoDB" id="16820at2759"/>
<dbReference type="Pfam" id="PF01494">
    <property type="entry name" value="FAD_binding_3"/>
    <property type="match status" value="2"/>
</dbReference>
<comment type="similarity">
    <text evidence="1">Belongs to the paxM FAD-dependent monooxygenase family.</text>
</comment>
<dbReference type="GO" id="GO:0004497">
    <property type="term" value="F:monooxygenase activity"/>
    <property type="evidence" value="ECO:0007669"/>
    <property type="project" value="UniProtKB-KW"/>
</dbReference>
<reference evidence="7 8" key="1">
    <citation type="submission" date="2017-03" db="EMBL/GenBank/DDBJ databases">
        <title>Genomes of endolithic fungi from Antarctica.</title>
        <authorList>
            <person name="Coleine C."/>
            <person name="Masonjones S."/>
            <person name="Stajich J.E."/>
        </authorList>
    </citation>
    <scope>NUCLEOTIDE SEQUENCE [LARGE SCALE GENOMIC DNA]</scope>
    <source>
        <strain evidence="7 8">CCFEE 6314</strain>
    </source>
</reference>
<feature type="domain" description="FAD-binding" evidence="6">
    <location>
        <begin position="262"/>
        <end position="319"/>
    </location>
</feature>
<evidence type="ECO:0000313" key="8">
    <source>
        <dbReference type="Proteomes" id="UP000288859"/>
    </source>
</evidence>
<evidence type="ECO:0000256" key="4">
    <source>
        <dbReference type="ARBA" id="ARBA00023002"/>
    </source>
</evidence>
<dbReference type="PRINTS" id="PR00420">
    <property type="entry name" value="RNGMNOXGNASE"/>
</dbReference>
<dbReference type="InterPro" id="IPR050493">
    <property type="entry name" value="FAD-dep_Monooxygenase_BioMet"/>
</dbReference>
<accession>A0A438NG97</accession>
<dbReference type="AlphaFoldDB" id="A0A438NG97"/>
<evidence type="ECO:0000256" key="1">
    <source>
        <dbReference type="ARBA" id="ARBA00007992"/>
    </source>
</evidence>
<dbReference type="InterPro" id="IPR036188">
    <property type="entry name" value="FAD/NAD-bd_sf"/>
</dbReference>
<dbReference type="InterPro" id="IPR002938">
    <property type="entry name" value="FAD-bd"/>
</dbReference>
<evidence type="ECO:0000256" key="5">
    <source>
        <dbReference type="ARBA" id="ARBA00023033"/>
    </source>
</evidence>
<dbReference type="Proteomes" id="UP000288859">
    <property type="component" value="Unassembled WGS sequence"/>
</dbReference>
<name>A0A438NG97_EXOME</name>
<dbReference type="GO" id="GO:0071949">
    <property type="term" value="F:FAD binding"/>
    <property type="evidence" value="ECO:0007669"/>
    <property type="project" value="InterPro"/>
</dbReference>
<keyword evidence="4" id="KW-0560">Oxidoreductase</keyword>
<comment type="caution">
    <text evidence="7">The sequence shown here is derived from an EMBL/GenBank/DDBJ whole genome shotgun (WGS) entry which is preliminary data.</text>
</comment>
<protein>
    <recommendedName>
        <fullName evidence="6">FAD-binding domain-containing protein</fullName>
    </recommendedName>
</protein>
<dbReference type="SUPFAM" id="SSF54373">
    <property type="entry name" value="FAD-linked reductases, C-terminal domain"/>
    <property type="match status" value="1"/>
</dbReference>
<dbReference type="PANTHER" id="PTHR13789">
    <property type="entry name" value="MONOOXYGENASE"/>
    <property type="match status" value="1"/>
</dbReference>
<dbReference type="PANTHER" id="PTHR13789:SF238">
    <property type="entry name" value="PUTATIVE (AFU_ORTHOLOGUE AFUA_2G01680)-RELATED"/>
    <property type="match status" value="1"/>
</dbReference>
<evidence type="ECO:0000256" key="3">
    <source>
        <dbReference type="ARBA" id="ARBA00022827"/>
    </source>
</evidence>
<dbReference type="VEuPathDB" id="FungiDB:PV10_00626"/>
<evidence type="ECO:0000259" key="6">
    <source>
        <dbReference type="Pfam" id="PF01494"/>
    </source>
</evidence>
<evidence type="ECO:0000313" key="7">
    <source>
        <dbReference type="EMBL" id="RVX74753.1"/>
    </source>
</evidence>
<organism evidence="7 8">
    <name type="scientific">Exophiala mesophila</name>
    <name type="common">Black yeast-like fungus</name>
    <dbReference type="NCBI Taxonomy" id="212818"/>
    <lineage>
        <taxon>Eukaryota</taxon>
        <taxon>Fungi</taxon>
        <taxon>Dikarya</taxon>
        <taxon>Ascomycota</taxon>
        <taxon>Pezizomycotina</taxon>
        <taxon>Eurotiomycetes</taxon>
        <taxon>Chaetothyriomycetidae</taxon>
        <taxon>Chaetothyriales</taxon>
        <taxon>Herpotrichiellaceae</taxon>
        <taxon>Exophiala</taxon>
    </lineage>
</organism>